<dbReference type="KEGG" id="bbet:F8237_28385"/>
<protein>
    <submittedName>
        <fullName evidence="1">Uncharacterized protein</fullName>
    </submittedName>
</protein>
<name>A0A5P6PCH7_9BRAD</name>
<gene>
    <name evidence="1" type="ORF">F8237_28385</name>
</gene>
<organism evidence="1 2">
    <name type="scientific">Bradyrhizobium betae</name>
    <dbReference type="NCBI Taxonomy" id="244734"/>
    <lineage>
        <taxon>Bacteria</taxon>
        <taxon>Pseudomonadati</taxon>
        <taxon>Pseudomonadota</taxon>
        <taxon>Alphaproteobacteria</taxon>
        <taxon>Hyphomicrobiales</taxon>
        <taxon>Nitrobacteraceae</taxon>
        <taxon>Bradyrhizobium</taxon>
    </lineage>
</organism>
<dbReference type="AlphaFoldDB" id="A0A5P6PCH7"/>
<accession>A0A5P6PCH7</accession>
<dbReference type="RefSeq" id="WP_151649493.1">
    <property type="nucleotide sequence ID" value="NZ_CP044543.1"/>
</dbReference>
<proteinExistence type="predicted"/>
<dbReference type="EMBL" id="CP044543">
    <property type="protein sequence ID" value="QFI75975.1"/>
    <property type="molecule type" value="Genomic_DNA"/>
</dbReference>
<dbReference type="Proteomes" id="UP000325641">
    <property type="component" value="Chromosome"/>
</dbReference>
<evidence type="ECO:0000313" key="2">
    <source>
        <dbReference type="Proteomes" id="UP000325641"/>
    </source>
</evidence>
<evidence type="ECO:0000313" key="1">
    <source>
        <dbReference type="EMBL" id="QFI75975.1"/>
    </source>
</evidence>
<sequence length="78" mass="8788">MKKTRQEKKPGAKGSSRWHGIHQEFEAVRLEFAKTLTILSRPCRLGASDKTIVFQGVGMVSRGKALFTLRQARQDFVA</sequence>
<reference evidence="2" key="1">
    <citation type="submission" date="2019-10" db="EMBL/GenBank/DDBJ databases">
        <title>Complete Genome Sequence of Bradyrhizobium betae type strain PL7HG1T.</title>
        <authorList>
            <person name="Bromfield E.S.P."/>
            <person name="Cloutier S."/>
        </authorList>
    </citation>
    <scope>NUCLEOTIDE SEQUENCE [LARGE SCALE GENOMIC DNA]</scope>
    <source>
        <strain evidence="2">PL7HG1</strain>
    </source>
</reference>